<name>A0ABV1TBY7_9ACTN</name>
<feature type="compositionally biased region" description="Low complexity" evidence="1">
    <location>
        <begin position="108"/>
        <end position="118"/>
    </location>
</feature>
<feature type="compositionally biased region" description="Basic and acidic residues" evidence="1">
    <location>
        <begin position="119"/>
        <end position="140"/>
    </location>
</feature>
<dbReference type="Proteomes" id="UP001490365">
    <property type="component" value="Unassembled WGS sequence"/>
</dbReference>
<keyword evidence="3" id="KW-1185">Reference proteome</keyword>
<evidence type="ECO:0000313" key="2">
    <source>
        <dbReference type="EMBL" id="MER6267288.1"/>
    </source>
</evidence>
<evidence type="ECO:0000313" key="3">
    <source>
        <dbReference type="Proteomes" id="UP001490365"/>
    </source>
</evidence>
<dbReference type="RefSeq" id="WP_351956445.1">
    <property type="nucleotide sequence ID" value="NZ_JBEOZM010000003.1"/>
</dbReference>
<organism evidence="2 3">
    <name type="scientific">Streptomyces sp. 900105755</name>
    <dbReference type="NCBI Taxonomy" id="3154389"/>
    <lineage>
        <taxon>Bacteria</taxon>
        <taxon>Bacillati</taxon>
        <taxon>Actinomycetota</taxon>
        <taxon>Actinomycetes</taxon>
        <taxon>Kitasatosporales</taxon>
        <taxon>Streptomycetaceae</taxon>
        <taxon>Streptomyces</taxon>
    </lineage>
</organism>
<evidence type="ECO:0000256" key="1">
    <source>
        <dbReference type="SAM" id="MobiDB-lite"/>
    </source>
</evidence>
<feature type="region of interest" description="Disordered" evidence="1">
    <location>
        <begin position="108"/>
        <end position="140"/>
    </location>
</feature>
<protein>
    <submittedName>
        <fullName evidence="2">Uncharacterized protein</fullName>
    </submittedName>
</protein>
<gene>
    <name evidence="2" type="ORF">ABT211_08310</name>
</gene>
<sequence length="140" mass="15424">MLGFDTERSADDKWGPRLQLFLHSHDVNRHAGRIGHVLAEHLPTTFHRVDPATRPYHSRPYRVLRADRLTQALTPPASKPRTYGGLRRAGGVDQFVDSTEVLSRPGLARAAADAVTAVDAHDGPPRGPAEGRRSQSGHRE</sequence>
<comment type="caution">
    <text evidence="2">The sequence shown here is derived from an EMBL/GenBank/DDBJ whole genome shotgun (WGS) entry which is preliminary data.</text>
</comment>
<accession>A0ABV1TBY7</accession>
<proteinExistence type="predicted"/>
<reference evidence="2 3" key="1">
    <citation type="submission" date="2024-06" db="EMBL/GenBank/DDBJ databases">
        <title>The Natural Products Discovery Center: Release of the First 8490 Sequenced Strains for Exploring Actinobacteria Biosynthetic Diversity.</title>
        <authorList>
            <person name="Kalkreuter E."/>
            <person name="Kautsar S.A."/>
            <person name="Yang D."/>
            <person name="Bader C.D."/>
            <person name="Teijaro C.N."/>
            <person name="Fluegel L."/>
            <person name="Davis C.M."/>
            <person name="Simpson J.R."/>
            <person name="Lauterbach L."/>
            <person name="Steele A.D."/>
            <person name="Gui C."/>
            <person name="Meng S."/>
            <person name="Li G."/>
            <person name="Viehrig K."/>
            <person name="Ye F."/>
            <person name="Su P."/>
            <person name="Kiefer A.F."/>
            <person name="Nichols A."/>
            <person name="Cepeda A.J."/>
            <person name="Yan W."/>
            <person name="Fan B."/>
            <person name="Jiang Y."/>
            <person name="Adhikari A."/>
            <person name="Zheng C.-J."/>
            <person name="Schuster L."/>
            <person name="Cowan T.M."/>
            <person name="Smanski M.J."/>
            <person name="Chevrette M.G."/>
            <person name="De Carvalho L.P.S."/>
            <person name="Shen B."/>
        </authorList>
    </citation>
    <scope>NUCLEOTIDE SEQUENCE [LARGE SCALE GENOMIC DNA]</scope>
    <source>
        <strain evidence="2 3">NPDC001694</strain>
    </source>
</reference>
<dbReference type="EMBL" id="JBEOZM010000003">
    <property type="protein sequence ID" value="MER6267288.1"/>
    <property type="molecule type" value="Genomic_DNA"/>
</dbReference>